<keyword evidence="3" id="KW-1185">Reference proteome</keyword>
<feature type="signal peptide" evidence="1">
    <location>
        <begin position="1"/>
        <end position="25"/>
    </location>
</feature>
<name>A0ABN1HYM9_9SPHN</name>
<protein>
    <recommendedName>
        <fullName evidence="4">DUF4189 domain-containing protein</fullName>
    </recommendedName>
</protein>
<reference evidence="2 3" key="1">
    <citation type="journal article" date="2019" name="Int. J. Syst. Evol. Microbiol.">
        <title>The Global Catalogue of Microorganisms (GCM) 10K type strain sequencing project: providing services to taxonomists for standard genome sequencing and annotation.</title>
        <authorList>
            <consortium name="The Broad Institute Genomics Platform"/>
            <consortium name="The Broad Institute Genome Sequencing Center for Infectious Disease"/>
            <person name="Wu L."/>
            <person name="Ma J."/>
        </authorList>
    </citation>
    <scope>NUCLEOTIDE SEQUENCE [LARGE SCALE GENOMIC DNA]</scope>
    <source>
        <strain evidence="2 3">JCM 14603</strain>
    </source>
</reference>
<evidence type="ECO:0000313" key="2">
    <source>
        <dbReference type="EMBL" id="GAA0673421.1"/>
    </source>
</evidence>
<dbReference type="Proteomes" id="UP001500238">
    <property type="component" value="Unassembled WGS sequence"/>
</dbReference>
<sequence length="136" mass="13739">MSRKVMLLLVGVCAASMGHAQQAQVANGVCARLAPQTGLKQQSDGSWRANMLGGIGAALFGGTAGASFVVGPIEGSTADQHFEKACEQKGAEVGCDLVGPAKITIGTKSGEASADVAAGEKARVGMKGRYLTCREG</sequence>
<keyword evidence="1" id="KW-0732">Signal</keyword>
<proteinExistence type="predicted"/>
<dbReference type="RefSeq" id="WP_163958289.1">
    <property type="nucleotide sequence ID" value="NZ_BAAAES010000009.1"/>
</dbReference>
<dbReference type="EMBL" id="BAAAES010000009">
    <property type="protein sequence ID" value="GAA0673421.1"/>
    <property type="molecule type" value="Genomic_DNA"/>
</dbReference>
<gene>
    <name evidence="2" type="ORF">GCM10009102_26310</name>
</gene>
<evidence type="ECO:0000256" key="1">
    <source>
        <dbReference type="SAM" id="SignalP"/>
    </source>
</evidence>
<feature type="chain" id="PRO_5046299769" description="DUF4189 domain-containing protein" evidence="1">
    <location>
        <begin position="26"/>
        <end position="136"/>
    </location>
</feature>
<evidence type="ECO:0000313" key="3">
    <source>
        <dbReference type="Proteomes" id="UP001500238"/>
    </source>
</evidence>
<comment type="caution">
    <text evidence="2">The sequence shown here is derived from an EMBL/GenBank/DDBJ whole genome shotgun (WGS) entry which is preliminary data.</text>
</comment>
<organism evidence="2 3">
    <name type="scientific">Sphingomonas insulae</name>
    <dbReference type="NCBI Taxonomy" id="424800"/>
    <lineage>
        <taxon>Bacteria</taxon>
        <taxon>Pseudomonadati</taxon>
        <taxon>Pseudomonadota</taxon>
        <taxon>Alphaproteobacteria</taxon>
        <taxon>Sphingomonadales</taxon>
        <taxon>Sphingomonadaceae</taxon>
        <taxon>Sphingomonas</taxon>
    </lineage>
</organism>
<evidence type="ECO:0008006" key="4">
    <source>
        <dbReference type="Google" id="ProtNLM"/>
    </source>
</evidence>
<accession>A0ABN1HYM9</accession>